<protein>
    <submittedName>
        <fullName evidence="1">Uncharacterized protein</fullName>
    </submittedName>
</protein>
<dbReference type="SUPFAM" id="SSF47598">
    <property type="entry name" value="Ribbon-helix-helix"/>
    <property type="match status" value="1"/>
</dbReference>
<proteinExistence type="predicted"/>
<gene>
    <name evidence="1" type="ORF">ASZ90_004602</name>
</gene>
<comment type="caution">
    <text evidence="1">The sequence shown here is derived from an EMBL/GenBank/DDBJ whole genome shotgun (WGS) entry which is preliminary data.</text>
</comment>
<dbReference type="GO" id="GO:0006355">
    <property type="term" value="P:regulation of DNA-templated transcription"/>
    <property type="evidence" value="ECO:0007669"/>
    <property type="project" value="InterPro"/>
</dbReference>
<dbReference type="AlphaFoldDB" id="A0A0W8FXH0"/>
<dbReference type="EMBL" id="LNQE01000649">
    <property type="protein sequence ID" value="KUG25584.1"/>
    <property type="molecule type" value="Genomic_DNA"/>
</dbReference>
<accession>A0A0W8FXH0</accession>
<evidence type="ECO:0000313" key="1">
    <source>
        <dbReference type="EMBL" id="KUG25584.1"/>
    </source>
</evidence>
<organism evidence="1">
    <name type="scientific">hydrocarbon metagenome</name>
    <dbReference type="NCBI Taxonomy" id="938273"/>
    <lineage>
        <taxon>unclassified sequences</taxon>
        <taxon>metagenomes</taxon>
        <taxon>ecological metagenomes</taxon>
    </lineage>
</organism>
<sequence length="54" mass="6283">MESKNNNPKTRMVNVFMNEEQRQTLRNEAAKRGISMSALLKIALMEKINKEKFA</sequence>
<reference evidence="1" key="1">
    <citation type="journal article" date="2015" name="Proc. Natl. Acad. Sci. U.S.A.">
        <title>Networks of energetic and metabolic interactions define dynamics in microbial communities.</title>
        <authorList>
            <person name="Embree M."/>
            <person name="Liu J.K."/>
            <person name="Al-Bassam M.M."/>
            <person name="Zengler K."/>
        </authorList>
    </citation>
    <scope>NUCLEOTIDE SEQUENCE</scope>
</reference>
<dbReference type="InterPro" id="IPR010985">
    <property type="entry name" value="Ribbon_hlx_hlx"/>
</dbReference>
<name>A0A0W8FXH0_9ZZZZ</name>